<evidence type="ECO:0000259" key="1">
    <source>
        <dbReference type="PROSITE" id="PS50042"/>
    </source>
</evidence>
<proteinExistence type="predicted"/>
<dbReference type="InterPro" id="IPR000595">
    <property type="entry name" value="cNMP-bd_dom"/>
</dbReference>
<accession>A0A1M4VQK8</accession>
<dbReference type="Pfam" id="PF00027">
    <property type="entry name" value="cNMP_binding"/>
    <property type="match status" value="1"/>
</dbReference>
<dbReference type="PROSITE" id="PS50042">
    <property type="entry name" value="CNMP_BINDING_3"/>
    <property type="match status" value="1"/>
</dbReference>
<dbReference type="STRING" id="288992.SAMN04488522_101984"/>
<evidence type="ECO:0000313" key="3">
    <source>
        <dbReference type="Proteomes" id="UP000184287"/>
    </source>
</evidence>
<dbReference type="Gene3D" id="2.60.120.10">
    <property type="entry name" value="Jelly Rolls"/>
    <property type="match status" value="1"/>
</dbReference>
<dbReference type="OrthoDB" id="1092431at2"/>
<organism evidence="2 3">
    <name type="scientific">Pedobacter caeni</name>
    <dbReference type="NCBI Taxonomy" id="288992"/>
    <lineage>
        <taxon>Bacteria</taxon>
        <taxon>Pseudomonadati</taxon>
        <taxon>Bacteroidota</taxon>
        <taxon>Sphingobacteriia</taxon>
        <taxon>Sphingobacteriales</taxon>
        <taxon>Sphingobacteriaceae</taxon>
        <taxon>Pedobacter</taxon>
    </lineage>
</organism>
<evidence type="ECO:0000313" key="2">
    <source>
        <dbReference type="EMBL" id="SHE71155.1"/>
    </source>
</evidence>
<keyword evidence="2" id="KW-0418">Kinase</keyword>
<name>A0A1M4VQK8_9SPHI</name>
<dbReference type="RefSeq" id="WP_073228092.1">
    <property type="nucleotide sequence ID" value="NZ_FQUQ01000001.1"/>
</dbReference>
<dbReference type="AlphaFoldDB" id="A0A1M4VQK8"/>
<keyword evidence="3" id="KW-1185">Reference proteome</keyword>
<reference evidence="3" key="1">
    <citation type="submission" date="2016-11" db="EMBL/GenBank/DDBJ databases">
        <authorList>
            <person name="Varghese N."/>
            <person name="Submissions S."/>
        </authorList>
    </citation>
    <scope>NUCLEOTIDE SEQUENCE [LARGE SCALE GENOMIC DNA]</scope>
    <source>
        <strain evidence="3">DSM 16990</strain>
    </source>
</reference>
<dbReference type="InterPro" id="IPR014710">
    <property type="entry name" value="RmlC-like_jellyroll"/>
</dbReference>
<gene>
    <name evidence="2" type="ORF">SAMN04488522_101984</name>
</gene>
<feature type="domain" description="Cyclic nucleotide-binding" evidence="1">
    <location>
        <begin position="11"/>
        <end position="108"/>
    </location>
</feature>
<sequence length="194" mass="22910">MFHPLFDHIHKYIPLDENEKQLITKKLKYLHLKKKEVVLAEGKVCQANYFIVKGCLRMCFFDDKGVEQTIQFAIENWWISDYTSLENGKPSGFQIQAVEASEVIAVEKAIQEGLFDEVPKLERYFRLMMQRGYSASQMRKKYDYTLSREEQYYHFSAAFPQFVQRIPQYMLASYLGFTPEFLSKIRAKGTRKIS</sequence>
<keyword evidence="2" id="KW-0808">Transferase</keyword>
<dbReference type="SUPFAM" id="SSF51206">
    <property type="entry name" value="cAMP-binding domain-like"/>
    <property type="match status" value="1"/>
</dbReference>
<protein>
    <submittedName>
        <fullName evidence="2">cAMP-binding domain of CRP or a regulatory subunit of cAMP-dependent protein kinases</fullName>
    </submittedName>
</protein>
<dbReference type="InterPro" id="IPR018490">
    <property type="entry name" value="cNMP-bd_dom_sf"/>
</dbReference>
<dbReference type="EMBL" id="FQUQ01000001">
    <property type="protein sequence ID" value="SHE71155.1"/>
    <property type="molecule type" value="Genomic_DNA"/>
</dbReference>
<dbReference type="GO" id="GO:0016301">
    <property type="term" value="F:kinase activity"/>
    <property type="evidence" value="ECO:0007669"/>
    <property type="project" value="UniProtKB-KW"/>
</dbReference>
<dbReference type="Proteomes" id="UP000184287">
    <property type="component" value="Unassembled WGS sequence"/>
</dbReference>